<dbReference type="SUPFAM" id="SSF56300">
    <property type="entry name" value="Metallo-dependent phosphatases"/>
    <property type="match status" value="1"/>
</dbReference>
<proteinExistence type="inferred from homology"/>
<dbReference type="SMART" id="SM00854">
    <property type="entry name" value="PGA_cap"/>
    <property type="match status" value="1"/>
</dbReference>
<accession>A0ABW6SC84</accession>
<comment type="similarity">
    <text evidence="1">Belongs to the CapA family.</text>
</comment>
<dbReference type="EMBL" id="JBIAQY010000022">
    <property type="protein sequence ID" value="MFF3573915.1"/>
    <property type="molecule type" value="Genomic_DNA"/>
</dbReference>
<gene>
    <name evidence="3" type="ORF">ACFYXQ_39815</name>
</gene>
<protein>
    <submittedName>
        <fullName evidence="3">CapA family protein</fullName>
    </submittedName>
</protein>
<feature type="domain" description="Capsule synthesis protein CapA" evidence="2">
    <location>
        <begin position="12"/>
        <end position="270"/>
    </location>
</feature>
<sequence length="384" mass="41454">MTKPASRRRIVELRAVGDVAVDRGEPDSAFALVASALRAADITYGNCESTYSGRGSRNPHARGMVRADPRNATALPRAGFDVMSFANNHHMDACEDGFYDTLQVLADLGIETCGAGANLTEARRPAIVRSGDTTVAFLAYSSILWPGYAATSDSPGCTPLRVATDYEQGEPEQPGSPPRIHTTTSPEDLAGMEHDIRTAKQHADVVVVTPHWGLHFVPGTIADYETEIAQAAIDAGADLILGCHQHVLKPIQIYRGKVIFHGLGNFVMDVDMSAHADSPALREMQDFHAEYAVAYQPDYPTYPFHASARSTMIARARIENGTISEVGFLPCLINRHGQPALLGAQDPAFDDLFNHVVEITKAAGFEVPMRRDETGIVVDLGSSS</sequence>
<name>A0ABW6SC84_9NOCA</name>
<comment type="caution">
    <text evidence="3">The sequence shown here is derived from an EMBL/GenBank/DDBJ whole genome shotgun (WGS) entry which is preliminary data.</text>
</comment>
<dbReference type="RefSeq" id="WP_387406640.1">
    <property type="nucleotide sequence ID" value="NZ_JBIAQY010000022.1"/>
</dbReference>
<dbReference type="Proteomes" id="UP001601992">
    <property type="component" value="Unassembled WGS sequence"/>
</dbReference>
<organism evidence="3 4">
    <name type="scientific">Nocardia jiangxiensis</name>
    <dbReference type="NCBI Taxonomy" id="282685"/>
    <lineage>
        <taxon>Bacteria</taxon>
        <taxon>Bacillati</taxon>
        <taxon>Actinomycetota</taxon>
        <taxon>Actinomycetes</taxon>
        <taxon>Mycobacteriales</taxon>
        <taxon>Nocardiaceae</taxon>
        <taxon>Nocardia</taxon>
    </lineage>
</organism>
<keyword evidence="4" id="KW-1185">Reference proteome</keyword>
<dbReference type="InterPro" id="IPR019079">
    <property type="entry name" value="Capsule_synth_CapA"/>
</dbReference>
<reference evidence="3 4" key="1">
    <citation type="submission" date="2024-10" db="EMBL/GenBank/DDBJ databases">
        <title>The Natural Products Discovery Center: Release of the First 8490 Sequenced Strains for Exploring Actinobacteria Biosynthetic Diversity.</title>
        <authorList>
            <person name="Kalkreuter E."/>
            <person name="Kautsar S.A."/>
            <person name="Yang D."/>
            <person name="Bader C.D."/>
            <person name="Teijaro C.N."/>
            <person name="Fluegel L."/>
            <person name="Davis C.M."/>
            <person name="Simpson J.R."/>
            <person name="Lauterbach L."/>
            <person name="Steele A.D."/>
            <person name="Gui C."/>
            <person name="Meng S."/>
            <person name="Li G."/>
            <person name="Viehrig K."/>
            <person name="Ye F."/>
            <person name="Su P."/>
            <person name="Kiefer A.F."/>
            <person name="Nichols A."/>
            <person name="Cepeda A.J."/>
            <person name="Yan W."/>
            <person name="Fan B."/>
            <person name="Jiang Y."/>
            <person name="Adhikari A."/>
            <person name="Zheng C.-J."/>
            <person name="Schuster L."/>
            <person name="Cowan T.M."/>
            <person name="Smanski M.J."/>
            <person name="Chevrette M.G."/>
            <person name="De Carvalho L.P.S."/>
            <person name="Shen B."/>
        </authorList>
    </citation>
    <scope>NUCLEOTIDE SEQUENCE [LARGE SCALE GENOMIC DNA]</scope>
    <source>
        <strain evidence="3 4">NPDC002593</strain>
    </source>
</reference>
<dbReference type="InterPro" id="IPR052169">
    <property type="entry name" value="CW_Biosynth-Accessory"/>
</dbReference>
<dbReference type="InterPro" id="IPR029052">
    <property type="entry name" value="Metallo-depent_PP-like"/>
</dbReference>
<dbReference type="Pfam" id="PF09587">
    <property type="entry name" value="PGA_cap"/>
    <property type="match status" value="1"/>
</dbReference>
<dbReference type="CDD" id="cd07381">
    <property type="entry name" value="MPP_CapA"/>
    <property type="match status" value="1"/>
</dbReference>
<dbReference type="Gene3D" id="3.60.21.10">
    <property type="match status" value="1"/>
</dbReference>
<evidence type="ECO:0000313" key="3">
    <source>
        <dbReference type="EMBL" id="MFF3573915.1"/>
    </source>
</evidence>
<evidence type="ECO:0000256" key="1">
    <source>
        <dbReference type="ARBA" id="ARBA00005662"/>
    </source>
</evidence>
<dbReference type="PANTHER" id="PTHR33393:SF11">
    <property type="entry name" value="POLYGLUTAMINE SYNTHESIS ACCESSORY PROTEIN RV0574C-RELATED"/>
    <property type="match status" value="1"/>
</dbReference>
<dbReference type="PANTHER" id="PTHR33393">
    <property type="entry name" value="POLYGLUTAMINE SYNTHESIS ACCESSORY PROTEIN RV0574C-RELATED"/>
    <property type="match status" value="1"/>
</dbReference>
<evidence type="ECO:0000259" key="2">
    <source>
        <dbReference type="SMART" id="SM00854"/>
    </source>
</evidence>
<evidence type="ECO:0000313" key="4">
    <source>
        <dbReference type="Proteomes" id="UP001601992"/>
    </source>
</evidence>